<reference evidence="1" key="3">
    <citation type="submission" date="2023-05" db="EMBL/GenBank/DDBJ databases">
        <authorList>
            <person name="Smith C.H."/>
        </authorList>
    </citation>
    <scope>NUCLEOTIDE SEQUENCE</scope>
    <source>
        <strain evidence="1">CHS0354</strain>
        <tissue evidence="1">Mantle</tissue>
    </source>
</reference>
<dbReference type="EMBL" id="JAEAOA010000896">
    <property type="protein sequence ID" value="KAK3577876.1"/>
    <property type="molecule type" value="Genomic_DNA"/>
</dbReference>
<reference evidence="1" key="2">
    <citation type="journal article" date="2021" name="Genome Biol. Evol.">
        <title>Developing a high-quality reference genome for a parasitic bivalve with doubly uniparental inheritance (Bivalvia: Unionida).</title>
        <authorList>
            <person name="Smith C.H."/>
        </authorList>
    </citation>
    <scope>NUCLEOTIDE SEQUENCE</scope>
    <source>
        <strain evidence="1">CHS0354</strain>
        <tissue evidence="1">Mantle</tissue>
    </source>
</reference>
<dbReference type="AlphaFoldDB" id="A0AAE0VHJ9"/>
<proteinExistence type="predicted"/>
<sequence length="101" mass="11142">MIQPSLKELHDVYKWGAYTDLAHGILHEGHYRKELFAACSLTNKSYIYLLIESPPVDDDNHVTFALPGDSGAIICAEAENNYIQPVGMIQGGDMHVRTGPA</sequence>
<feature type="non-terminal residue" evidence="1">
    <location>
        <position position="101"/>
    </location>
</feature>
<accession>A0AAE0VHJ9</accession>
<evidence type="ECO:0000313" key="2">
    <source>
        <dbReference type="Proteomes" id="UP001195483"/>
    </source>
</evidence>
<evidence type="ECO:0000313" key="1">
    <source>
        <dbReference type="EMBL" id="KAK3577876.1"/>
    </source>
</evidence>
<comment type="caution">
    <text evidence="1">The sequence shown here is derived from an EMBL/GenBank/DDBJ whole genome shotgun (WGS) entry which is preliminary data.</text>
</comment>
<dbReference type="Proteomes" id="UP001195483">
    <property type="component" value="Unassembled WGS sequence"/>
</dbReference>
<name>A0AAE0VHJ9_9BIVA</name>
<keyword evidence="2" id="KW-1185">Reference proteome</keyword>
<gene>
    <name evidence="1" type="ORF">CHS0354_014548</name>
</gene>
<reference evidence="1" key="1">
    <citation type="journal article" date="2021" name="Genome Biol. Evol.">
        <title>A High-Quality Reference Genome for a Parasitic Bivalve with Doubly Uniparental Inheritance (Bivalvia: Unionida).</title>
        <authorList>
            <person name="Smith C.H."/>
        </authorList>
    </citation>
    <scope>NUCLEOTIDE SEQUENCE</scope>
    <source>
        <strain evidence="1">CHS0354</strain>
    </source>
</reference>
<protein>
    <submittedName>
        <fullName evidence="1">Uncharacterized protein</fullName>
    </submittedName>
</protein>
<organism evidence="1 2">
    <name type="scientific">Potamilus streckersoni</name>
    <dbReference type="NCBI Taxonomy" id="2493646"/>
    <lineage>
        <taxon>Eukaryota</taxon>
        <taxon>Metazoa</taxon>
        <taxon>Spiralia</taxon>
        <taxon>Lophotrochozoa</taxon>
        <taxon>Mollusca</taxon>
        <taxon>Bivalvia</taxon>
        <taxon>Autobranchia</taxon>
        <taxon>Heteroconchia</taxon>
        <taxon>Palaeoheterodonta</taxon>
        <taxon>Unionida</taxon>
        <taxon>Unionoidea</taxon>
        <taxon>Unionidae</taxon>
        <taxon>Ambleminae</taxon>
        <taxon>Lampsilini</taxon>
        <taxon>Potamilus</taxon>
    </lineage>
</organism>